<dbReference type="InterPro" id="IPR051784">
    <property type="entry name" value="Nod_factor_ABC_transporter"/>
</dbReference>
<dbReference type="STRING" id="1121015.GCA_000420545_01463"/>
<gene>
    <name evidence="8" type="ORF">N789_02590</name>
</gene>
<sequence>MNTAARTRSYPTARPSMLRIYFGEAFCELLRLIRTPSFAVPSLAFPLVFYVMFALLIPGRWPGLEKATYLFATYGVFGVIGPALFGFGVGLAIERQQGWLELKRVSPMPTGAYFFAKIATSLMFALTILILLSIAAIGFGGVRLGVGQWLALVGTLLLGTLPFCALGLWIGTLVRGQAAVAVVNLIYLPMSVLSGLWIPLMVFPPILQKMAVLWPAWHLSRMALGIVGQDPNVRFGMHAAVLLTMTVLFLSLAAMRLRSK</sequence>
<evidence type="ECO:0000256" key="2">
    <source>
        <dbReference type="ARBA" id="ARBA00007783"/>
    </source>
</evidence>
<dbReference type="PATRIC" id="fig|1121015.4.peg.511"/>
<reference evidence="8 9" key="1">
    <citation type="submission" date="2013-09" db="EMBL/GenBank/DDBJ databases">
        <title>Genome sequencing of Arenimonas oryziterrae.</title>
        <authorList>
            <person name="Chen F."/>
            <person name="Wang G."/>
        </authorList>
    </citation>
    <scope>NUCLEOTIDE SEQUENCE [LARGE SCALE GENOMIC DNA]</scope>
    <source>
        <strain evidence="8 9">YC6267</strain>
    </source>
</reference>
<evidence type="ECO:0000259" key="7">
    <source>
        <dbReference type="Pfam" id="PF01061"/>
    </source>
</evidence>
<dbReference type="eggNOG" id="COG0842">
    <property type="taxonomic scope" value="Bacteria"/>
</dbReference>
<dbReference type="Proteomes" id="UP000029385">
    <property type="component" value="Unassembled WGS sequence"/>
</dbReference>
<keyword evidence="9" id="KW-1185">Reference proteome</keyword>
<dbReference type="PANTHER" id="PTHR43229:SF3">
    <property type="entry name" value="ABC-TYPE MULTIDRUG TRANSPORT SYSTEM, PERMEASE COMPONENT"/>
    <property type="match status" value="1"/>
</dbReference>
<dbReference type="InterPro" id="IPR000412">
    <property type="entry name" value="ABC_2_transport"/>
</dbReference>
<keyword evidence="3 6" id="KW-0812">Transmembrane</keyword>
<evidence type="ECO:0000256" key="1">
    <source>
        <dbReference type="ARBA" id="ARBA00004141"/>
    </source>
</evidence>
<dbReference type="GO" id="GO:0140359">
    <property type="term" value="F:ABC-type transporter activity"/>
    <property type="evidence" value="ECO:0007669"/>
    <property type="project" value="InterPro"/>
</dbReference>
<accession>A0A091B060</accession>
<evidence type="ECO:0000313" key="8">
    <source>
        <dbReference type="EMBL" id="KFN44927.1"/>
    </source>
</evidence>
<keyword evidence="5 6" id="KW-0472">Membrane</keyword>
<feature type="transmembrane region" description="Helical" evidence="6">
    <location>
        <begin position="176"/>
        <end position="198"/>
    </location>
</feature>
<feature type="domain" description="ABC-2 type transporter transmembrane" evidence="7">
    <location>
        <begin position="28"/>
        <end position="222"/>
    </location>
</feature>
<comment type="subcellular location">
    <subcellularLocation>
        <location evidence="1">Membrane</location>
        <topology evidence="1">Multi-pass membrane protein</topology>
    </subcellularLocation>
</comment>
<evidence type="ECO:0000256" key="3">
    <source>
        <dbReference type="ARBA" id="ARBA00022692"/>
    </source>
</evidence>
<proteinExistence type="inferred from homology"/>
<feature type="transmembrane region" description="Helical" evidence="6">
    <location>
        <begin position="149"/>
        <end position="170"/>
    </location>
</feature>
<organism evidence="8 9">
    <name type="scientific">Arenimonas oryziterrae DSM 21050 = YC6267</name>
    <dbReference type="NCBI Taxonomy" id="1121015"/>
    <lineage>
        <taxon>Bacteria</taxon>
        <taxon>Pseudomonadati</taxon>
        <taxon>Pseudomonadota</taxon>
        <taxon>Gammaproteobacteria</taxon>
        <taxon>Lysobacterales</taxon>
        <taxon>Lysobacteraceae</taxon>
        <taxon>Arenimonas</taxon>
    </lineage>
</organism>
<dbReference type="PIRSF" id="PIRSF006648">
    <property type="entry name" value="DrrB"/>
    <property type="match status" value="1"/>
</dbReference>
<keyword evidence="4 6" id="KW-1133">Transmembrane helix</keyword>
<dbReference type="GO" id="GO:0043190">
    <property type="term" value="C:ATP-binding cassette (ABC) transporter complex"/>
    <property type="evidence" value="ECO:0007669"/>
    <property type="project" value="InterPro"/>
</dbReference>
<dbReference type="EMBL" id="AVCI01000001">
    <property type="protein sequence ID" value="KFN44927.1"/>
    <property type="molecule type" value="Genomic_DNA"/>
</dbReference>
<dbReference type="PANTHER" id="PTHR43229">
    <property type="entry name" value="NODULATION PROTEIN J"/>
    <property type="match status" value="1"/>
</dbReference>
<feature type="transmembrane region" description="Helical" evidence="6">
    <location>
        <begin position="113"/>
        <end position="137"/>
    </location>
</feature>
<dbReference type="AlphaFoldDB" id="A0A091B060"/>
<evidence type="ECO:0000256" key="4">
    <source>
        <dbReference type="ARBA" id="ARBA00022989"/>
    </source>
</evidence>
<dbReference type="RefSeq" id="WP_022969095.1">
    <property type="nucleotide sequence ID" value="NZ_ATVD01000002.1"/>
</dbReference>
<evidence type="ECO:0000313" key="9">
    <source>
        <dbReference type="Proteomes" id="UP000029385"/>
    </source>
</evidence>
<dbReference type="Pfam" id="PF01061">
    <property type="entry name" value="ABC2_membrane"/>
    <property type="match status" value="1"/>
</dbReference>
<evidence type="ECO:0000256" key="5">
    <source>
        <dbReference type="ARBA" id="ARBA00023136"/>
    </source>
</evidence>
<comment type="similarity">
    <text evidence="2">Belongs to the ABC-2 integral membrane protein family.</text>
</comment>
<feature type="transmembrane region" description="Helical" evidence="6">
    <location>
        <begin position="69"/>
        <end position="93"/>
    </location>
</feature>
<feature type="transmembrane region" description="Helical" evidence="6">
    <location>
        <begin position="235"/>
        <end position="255"/>
    </location>
</feature>
<evidence type="ECO:0000256" key="6">
    <source>
        <dbReference type="SAM" id="Phobius"/>
    </source>
</evidence>
<feature type="transmembrane region" description="Helical" evidence="6">
    <location>
        <begin position="38"/>
        <end position="57"/>
    </location>
</feature>
<dbReference type="InterPro" id="IPR013525">
    <property type="entry name" value="ABC2_TM"/>
</dbReference>
<comment type="caution">
    <text evidence="8">The sequence shown here is derived from an EMBL/GenBank/DDBJ whole genome shotgun (WGS) entry which is preliminary data.</text>
</comment>
<name>A0A091B060_9GAMM</name>
<protein>
    <recommendedName>
        <fullName evidence="7">ABC-2 type transporter transmembrane domain-containing protein</fullName>
    </recommendedName>
</protein>
<dbReference type="OrthoDB" id="9786643at2"/>